<reference evidence="2" key="1">
    <citation type="submission" date="2021-09" db="EMBL/GenBank/DDBJ databases">
        <title>The genome of Mauremys mutica provides insights into the evolution of semi-aquatic lifestyle.</title>
        <authorList>
            <person name="Gong S."/>
            <person name="Gao Y."/>
        </authorList>
    </citation>
    <scope>NUCLEOTIDE SEQUENCE</scope>
    <source>
        <strain evidence="2">MM-2020</strain>
        <tissue evidence="2">Muscle</tissue>
    </source>
</reference>
<organism evidence="2 3">
    <name type="scientific">Mauremys mutica</name>
    <name type="common">yellowpond turtle</name>
    <dbReference type="NCBI Taxonomy" id="74926"/>
    <lineage>
        <taxon>Eukaryota</taxon>
        <taxon>Metazoa</taxon>
        <taxon>Chordata</taxon>
        <taxon>Craniata</taxon>
        <taxon>Vertebrata</taxon>
        <taxon>Euteleostomi</taxon>
        <taxon>Archelosauria</taxon>
        <taxon>Testudinata</taxon>
        <taxon>Testudines</taxon>
        <taxon>Cryptodira</taxon>
        <taxon>Durocryptodira</taxon>
        <taxon>Testudinoidea</taxon>
        <taxon>Geoemydidae</taxon>
        <taxon>Geoemydinae</taxon>
        <taxon>Mauremys</taxon>
    </lineage>
</organism>
<name>A0A9D3X8V5_9SAUR</name>
<dbReference type="EMBL" id="JAHDVG010000478">
    <property type="protein sequence ID" value="KAH1175128.1"/>
    <property type="molecule type" value="Genomic_DNA"/>
</dbReference>
<feature type="domain" description="MROH2B-like HEAT-repeats" evidence="1">
    <location>
        <begin position="1"/>
        <end position="78"/>
    </location>
</feature>
<keyword evidence="3" id="KW-1185">Reference proteome</keyword>
<sequence>MGSYANASVEKAFLYKALGTALAMSKDVASVTEQLRKLLRMADYLNGAETECLSSCLQLCARDQLDATLRALGDFEEEIGGGGGFLASQE</sequence>
<proteinExistence type="predicted"/>
<dbReference type="Pfam" id="PF23210">
    <property type="entry name" value="HEAT_Maestro_2"/>
    <property type="match status" value="1"/>
</dbReference>
<evidence type="ECO:0000259" key="1">
    <source>
        <dbReference type="Pfam" id="PF23210"/>
    </source>
</evidence>
<dbReference type="InterPro" id="IPR045206">
    <property type="entry name" value="Maestro_heat-like_prot"/>
</dbReference>
<dbReference type="AlphaFoldDB" id="A0A9D3X8V5"/>
<evidence type="ECO:0000313" key="3">
    <source>
        <dbReference type="Proteomes" id="UP000827986"/>
    </source>
</evidence>
<dbReference type="GO" id="GO:0005737">
    <property type="term" value="C:cytoplasm"/>
    <property type="evidence" value="ECO:0007669"/>
    <property type="project" value="TreeGrafter"/>
</dbReference>
<protein>
    <recommendedName>
        <fullName evidence="1">MROH2B-like HEAT-repeats domain-containing protein</fullName>
    </recommendedName>
</protein>
<accession>A0A9D3X8V5</accession>
<gene>
    <name evidence="2" type="ORF">KIL84_021542</name>
</gene>
<dbReference type="PANTHER" id="PTHR23120">
    <property type="entry name" value="MAESTRO-RELATED HEAT DOMAIN-CONTAINING"/>
    <property type="match status" value="1"/>
</dbReference>
<dbReference type="InterPro" id="IPR055408">
    <property type="entry name" value="HEAT_MROH2B-like"/>
</dbReference>
<dbReference type="Proteomes" id="UP000827986">
    <property type="component" value="Unassembled WGS sequence"/>
</dbReference>
<comment type="caution">
    <text evidence="2">The sequence shown here is derived from an EMBL/GenBank/DDBJ whole genome shotgun (WGS) entry which is preliminary data.</text>
</comment>
<dbReference type="PANTHER" id="PTHR23120:SF22">
    <property type="entry name" value="MAESTRO HEAT-LIKE REPEAT-CONTAINING PROTEIN FAMILY MEMBER 2B"/>
    <property type="match status" value="1"/>
</dbReference>
<feature type="non-terminal residue" evidence="2">
    <location>
        <position position="1"/>
    </location>
</feature>
<evidence type="ECO:0000313" key="2">
    <source>
        <dbReference type="EMBL" id="KAH1175128.1"/>
    </source>
</evidence>